<feature type="region of interest" description="Disordered" evidence="3">
    <location>
        <begin position="1"/>
        <end position="25"/>
    </location>
</feature>
<feature type="repeat" description="PPR" evidence="2">
    <location>
        <begin position="352"/>
        <end position="386"/>
    </location>
</feature>
<dbReference type="Pfam" id="PF13041">
    <property type="entry name" value="PPR_2"/>
    <property type="match status" value="1"/>
</dbReference>
<evidence type="ECO:0000256" key="3">
    <source>
        <dbReference type="SAM" id="MobiDB-lite"/>
    </source>
</evidence>
<dbReference type="OMA" id="VFGSYCS"/>
<dbReference type="GO" id="GO:0007005">
    <property type="term" value="P:mitochondrion organization"/>
    <property type="evidence" value="ECO:0007669"/>
    <property type="project" value="TreeGrafter"/>
</dbReference>
<feature type="repeat" description="PPR" evidence="2">
    <location>
        <begin position="247"/>
        <end position="281"/>
    </location>
</feature>
<keyword evidence="1" id="KW-0677">Repeat</keyword>
<dbReference type="Pfam" id="PF01535">
    <property type="entry name" value="PPR"/>
    <property type="match status" value="1"/>
</dbReference>
<reference evidence="4 5" key="1">
    <citation type="submission" date="2020-04" db="EMBL/GenBank/DDBJ databases">
        <title>Plant Genome Project.</title>
        <authorList>
            <person name="Zhang R.-G."/>
        </authorList>
    </citation>
    <scope>NUCLEOTIDE SEQUENCE [LARGE SCALE GENOMIC DNA]</scope>
    <source>
        <strain evidence="4">YNK0</strain>
        <tissue evidence="4">Leaf</tissue>
    </source>
</reference>
<gene>
    <name evidence="4" type="ORF">HHK36_028340</name>
</gene>
<feature type="repeat" description="PPR" evidence="2">
    <location>
        <begin position="106"/>
        <end position="140"/>
    </location>
</feature>
<protein>
    <recommendedName>
        <fullName evidence="6">Pentatricopeptide repeat-containing protein</fullName>
    </recommendedName>
</protein>
<evidence type="ECO:0000313" key="4">
    <source>
        <dbReference type="EMBL" id="KAF8380845.1"/>
    </source>
</evidence>
<keyword evidence="5" id="KW-1185">Reference proteome</keyword>
<dbReference type="Gene3D" id="1.25.40.10">
    <property type="entry name" value="Tetratricopeptide repeat domain"/>
    <property type="match status" value="2"/>
</dbReference>
<dbReference type="Proteomes" id="UP000655225">
    <property type="component" value="Unassembled WGS sequence"/>
</dbReference>
<accession>A0A835D2E3</accession>
<feature type="repeat" description="PPR" evidence="2">
    <location>
        <begin position="317"/>
        <end position="351"/>
    </location>
</feature>
<dbReference type="EMBL" id="JABCRI010000021">
    <property type="protein sequence ID" value="KAF8380845.1"/>
    <property type="molecule type" value="Genomic_DNA"/>
</dbReference>
<sequence length="489" mass="55413">MAAQPQNQNQNQNQNHVPPKHSQNPFVVERPQSFPSYLQTPDVSPIPKVLCDILSKVPVPDLETALTRSGIPALPEYVQDVLKLSYGTPAAAVKFFRWAGLSTKHSPYSWNLMVDLLGKNRLFEAMWDAIRSMKQEGVLSMATFVSMFGSYCIADKIDEAIMTFDVMDKYGILQDVIAVNSLLSAICREDNQTTKALEFFERIKVKIPPDADTFAILLEGWEKEGNVAKAKNTFGEMVIRVGWSPENMSAYDAFLTTLVRGSQAEEAIKFLMVMKGKNCLPGMKFFSNALDILIKHNSSSHAVSLWDIMVGSGLVPNLIMYNAMIGLLCNSNEIDSAFRFLDEMFFHGAFPDSLTYNMIFQCLIKNRKVRQAASFFSEMIKNEWPPTQSNCVAAIKMFFEGDDPEAAIDLWSFMVENRISPIDESSNELLIGLRNLGRLTELRRFADEMLDRRINIYESTMAKLKNAYFKEGRSAQDAYDRLEKRWKAH</sequence>
<name>A0A835D2E3_TETSI</name>
<dbReference type="GO" id="GO:0005739">
    <property type="term" value="C:mitochondrion"/>
    <property type="evidence" value="ECO:0007669"/>
    <property type="project" value="TreeGrafter"/>
</dbReference>
<dbReference type="NCBIfam" id="TIGR00756">
    <property type="entry name" value="PPR"/>
    <property type="match status" value="3"/>
</dbReference>
<evidence type="ECO:0000313" key="5">
    <source>
        <dbReference type="Proteomes" id="UP000655225"/>
    </source>
</evidence>
<evidence type="ECO:0008006" key="6">
    <source>
        <dbReference type="Google" id="ProtNLM"/>
    </source>
</evidence>
<organism evidence="4 5">
    <name type="scientific">Tetracentron sinense</name>
    <name type="common">Spur-leaf</name>
    <dbReference type="NCBI Taxonomy" id="13715"/>
    <lineage>
        <taxon>Eukaryota</taxon>
        <taxon>Viridiplantae</taxon>
        <taxon>Streptophyta</taxon>
        <taxon>Embryophyta</taxon>
        <taxon>Tracheophyta</taxon>
        <taxon>Spermatophyta</taxon>
        <taxon>Magnoliopsida</taxon>
        <taxon>Trochodendrales</taxon>
        <taxon>Trochodendraceae</taxon>
        <taxon>Tetracentron</taxon>
    </lineage>
</organism>
<evidence type="ECO:0000256" key="1">
    <source>
        <dbReference type="ARBA" id="ARBA00022737"/>
    </source>
</evidence>
<dbReference type="AlphaFoldDB" id="A0A835D2E3"/>
<evidence type="ECO:0000256" key="2">
    <source>
        <dbReference type="PROSITE-ProRule" id="PRU00708"/>
    </source>
</evidence>
<feature type="compositionally biased region" description="Low complexity" evidence="3">
    <location>
        <begin position="1"/>
        <end position="15"/>
    </location>
</feature>
<dbReference type="InterPro" id="IPR002885">
    <property type="entry name" value="PPR_rpt"/>
</dbReference>
<dbReference type="PROSITE" id="PS51375">
    <property type="entry name" value="PPR"/>
    <property type="match status" value="4"/>
</dbReference>
<dbReference type="GO" id="GO:0006396">
    <property type="term" value="P:RNA processing"/>
    <property type="evidence" value="ECO:0007669"/>
    <property type="project" value="TreeGrafter"/>
</dbReference>
<proteinExistence type="predicted"/>
<dbReference type="InterPro" id="IPR011990">
    <property type="entry name" value="TPR-like_helical_dom_sf"/>
</dbReference>
<dbReference type="OrthoDB" id="1911504at2759"/>
<dbReference type="Pfam" id="PF13812">
    <property type="entry name" value="PPR_3"/>
    <property type="match status" value="1"/>
</dbReference>
<dbReference type="GO" id="GO:0003729">
    <property type="term" value="F:mRNA binding"/>
    <property type="evidence" value="ECO:0007669"/>
    <property type="project" value="TreeGrafter"/>
</dbReference>
<dbReference type="PANTHER" id="PTHR47934">
    <property type="entry name" value="PENTATRICOPEPTIDE REPEAT-CONTAINING PROTEIN PET309, MITOCHONDRIAL"/>
    <property type="match status" value="1"/>
</dbReference>
<dbReference type="InterPro" id="IPR051114">
    <property type="entry name" value="Mito_RNA_Proc_CCM1"/>
</dbReference>
<dbReference type="PANTHER" id="PTHR47934:SF6">
    <property type="entry name" value="MITOCHONDRIAL GROUP I INTRON SPLICING FACTOR CCM1-RELATED"/>
    <property type="match status" value="1"/>
</dbReference>
<comment type="caution">
    <text evidence="4">The sequence shown here is derived from an EMBL/GenBank/DDBJ whole genome shotgun (WGS) entry which is preliminary data.</text>
</comment>